<gene>
    <name evidence="2" type="primary">LOC140696794</name>
</gene>
<proteinExistence type="predicted"/>
<keyword evidence="1" id="KW-1185">Reference proteome</keyword>
<organism evidence="1 2">
    <name type="scientific">Vicugna pacos</name>
    <name type="common">Alpaca</name>
    <name type="synonym">Lama pacos</name>
    <dbReference type="NCBI Taxonomy" id="30538"/>
    <lineage>
        <taxon>Eukaryota</taxon>
        <taxon>Metazoa</taxon>
        <taxon>Chordata</taxon>
        <taxon>Craniata</taxon>
        <taxon>Vertebrata</taxon>
        <taxon>Euteleostomi</taxon>
        <taxon>Mammalia</taxon>
        <taxon>Eutheria</taxon>
        <taxon>Laurasiatheria</taxon>
        <taxon>Artiodactyla</taxon>
        <taxon>Tylopoda</taxon>
        <taxon>Camelidae</taxon>
        <taxon>Vicugna</taxon>
    </lineage>
</organism>
<evidence type="ECO:0000313" key="2">
    <source>
        <dbReference type="RefSeq" id="XP_072818548.1"/>
    </source>
</evidence>
<sequence length="118" mass="13657">MDSARRWGGDFKHQREETLTCGQELHPSPSHLLWFIWMRKWRPRKAKTFAQGHTAGIAGEAPDQSERVQPSPGVLRGALSTPWNKCLWNGLWEIRTLVLSREMTWTDWCFRKGIPVSA</sequence>
<dbReference type="RefSeq" id="XP_072818548.1">
    <property type="nucleotide sequence ID" value="XM_072962447.1"/>
</dbReference>
<dbReference type="GeneID" id="140696794"/>
<dbReference type="Proteomes" id="UP001652581">
    <property type="component" value="Chromosome 6"/>
</dbReference>
<name>A0ABM5DCB7_VICPA</name>
<accession>A0ABM5DCB7</accession>
<protein>
    <submittedName>
        <fullName evidence="2">Uncharacterized protein isoform X1</fullName>
    </submittedName>
</protein>
<reference evidence="2" key="1">
    <citation type="submission" date="2025-08" db="UniProtKB">
        <authorList>
            <consortium name="RefSeq"/>
        </authorList>
    </citation>
    <scope>IDENTIFICATION</scope>
</reference>
<evidence type="ECO:0000313" key="1">
    <source>
        <dbReference type="Proteomes" id="UP001652581"/>
    </source>
</evidence>